<proteinExistence type="predicted"/>
<name>A0A3B9GUX0_9PROT</name>
<organism evidence="4 5">
    <name type="scientific">Hyphomonas adhaerens</name>
    <dbReference type="NCBI Taxonomy" id="81029"/>
    <lineage>
        <taxon>Bacteria</taxon>
        <taxon>Pseudomonadati</taxon>
        <taxon>Pseudomonadota</taxon>
        <taxon>Alphaproteobacteria</taxon>
        <taxon>Hyphomonadales</taxon>
        <taxon>Hyphomonadaceae</taxon>
        <taxon>Hyphomonas</taxon>
    </lineage>
</organism>
<sequence length="51" mass="5551">DWAFHCHLLYHMHAGMMQVVSILPGTQAEGPPDPMPMGHHDMTGMAHGGSK</sequence>
<evidence type="ECO:0000259" key="3">
    <source>
        <dbReference type="Pfam" id="PF07731"/>
    </source>
</evidence>
<dbReference type="GO" id="GO:0005507">
    <property type="term" value="F:copper ion binding"/>
    <property type="evidence" value="ECO:0007669"/>
    <property type="project" value="InterPro"/>
</dbReference>
<dbReference type="GO" id="GO:0016491">
    <property type="term" value="F:oxidoreductase activity"/>
    <property type="evidence" value="ECO:0007669"/>
    <property type="project" value="InterPro"/>
</dbReference>
<dbReference type="SUPFAM" id="SSF49503">
    <property type="entry name" value="Cupredoxins"/>
    <property type="match status" value="1"/>
</dbReference>
<gene>
    <name evidence="4" type="ORF">DCG58_03640</name>
</gene>
<reference evidence="4 5" key="1">
    <citation type="journal article" date="2018" name="Nat. Biotechnol.">
        <title>A standardized bacterial taxonomy based on genome phylogeny substantially revises the tree of life.</title>
        <authorList>
            <person name="Parks D.H."/>
            <person name="Chuvochina M."/>
            <person name="Waite D.W."/>
            <person name="Rinke C."/>
            <person name="Skarshewski A."/>
            <person name="Chaumeil P.A."/>
            <person name="Hugenholtz P."/>
        </authorList>
    </citation>
    <scope>NUCLEOTIDE SEQUENCE [LARGE SCALE GENOMIC DNA]</scope>
    <source>
        <strain evidence="4">UBA8733</strain>
    </source>
</reference>
<evidence type="ECO:0000313" key="4">
    <source>
        <dbReference type="EMBL" id="HAE26231.1"/>
    </source>
</evidence>
<feature type="region of interest" description="Disordered" evidence="2">
    <location>
        <begin position="25"/>
        <end position="51"/>
    </location>
</feature>
<accession>A0A3B9GUX0</accession>
<dbReference type="Gene3D" id="2.60.40.420">
    <property type="entry name" value="Cupredoxins - blue copper proteins"/>
    <property type="match status" value="1"/>
</dbReference>
<keyword evidence="1" id="KW-0479">Metal-binding</keyword>
<dbReference type="Pfam" id="PF07731">
    <property type="entry name" value="Cu-oxidase_2"/>
    <property type="match status" value="1"/>
</dbReference>
<dbReference type="InterPro" id="IPR002355">
    <property type="entry name" value="Cu_oxidase_Cu_BS"/>
</dbReference>
<evidence type="ECO:0000313" key="5">
    <source>
        <dbReference type="Proteomes" id="UP000259610"/>
    </source>
</evidence>
<feature type="domain" description="Plastocyanin-like" evidence="3">
    <location>
        <begin position="2"/>
        <end position="23"/>
    </location>
</feature>
<evidence type="ECO:0000256" key="2">
    <source>
        <dbReference type="SAM" id="MobiDB-lite"/>
    </source>
</evidence>
<dbReference type="InterPro" id="IPR008972">
    <property type="entry name" value="Cupredoxin"/>
</dbReference>
<dbReference type="PROSITE" id="PS00080">
    <property type="entry name" value="MULTICOPPER_OXIDASE2"/>
    <property type="match status" value="1"/>
</dbReference>
<protein>
    <recommendedName>
        <fullName evidence="3">Plastocyanin-like domain-containing protein</fullName>
    </recommendedName>
</protein>
<evidence type="ECO:0000256" key="1">
    <source>
        <dbReference type="ARBA" id="ARBA00022723"/>
    </source>
</evidence>
<dbReference type="EMBL" id="DMAN01000078">
    <property type="protein sequence ID" value="HAE26231.1"/>
    <property type="molecule type" value="Genomic_DNA"/>
</dbReference>
<dbReference type="InterPro" id="IPR011706">
    <property type="entry name" value="Cu-oxidase_C"/>
</dbReference>
<dbReference type="Proteomes" id="UP000259610">
    <property type="component" value="Unassembled WGS sequence"/>
</dbReference>
<feature type="non-terminal residue" evidence="4">
    <location>
        <position position="1"/>
    </location>
</feature>
<comment type="caution">
    <text evidence="4">The sequence shown here is derived from an EMBL/GenBank/DDBJ whole genome shotgun (WGS) entry which is preliminary data.</text>
</comment>
<dbReference type="AlphaFoldDB" id="A0A3B9GUX0"/>